<gene>
    <name evidence="1" type="ORF">F4695_000693</name>
</gene>
<dbReference type="Proteomes" id="UP000585437">
    <property type="component" value="Unassembled WGS sequence"/>
</dbReference>
<name>A0A7X0JH04_9HYPH</name>
<organism evidence="1 2">
    <name type="scientific">Rhizobium soli</name>
    <dbReference type="NCBI Taxonomy" id="424798"/>
    <lineage>
        <taxon>Bacteria</taxon>
        <taxon>Pseudomonadati</taxon>
        <taxon>Pseudomonadota</taxon>
        <taxon>Alphaproteobacteria</taxon>
        <taxon>Hyphomicrobiales</taxon>
        <taxon>Rhizobiaceae</taxon>
        <taxon>Rhizobium/Agrobacterium group</taxon>
        <taxon>Rhizobium</taxon>
    </lineage>
</organism>
<reference evidence="1 2" key="1">
    <citation type="submission" date="2020-08" db="EMBL/GenBank/DDBJ databases">
        <title>The Agave Microbiome: Exploring the role of microbial communities in plant adaptations to desert environments.</title>
        <authorList>
            <person name="Partida-Martinez L.P."/>
        </authorList>
    </citation>
    <scope>NUCLEOTIDE SEQUENCE [LARGE SCALE GENOMIC DNA]</scope>
    <source>
        <strain evidence="1 2">AS3.12</strain>
    </source>
</reference>
<keyword evidence="2" id="KW-1185">Reference proteome</keyword>
<dbReference type="EMBL" id="JACHBU010000001">
    <property type="protein sequence ID" value="MBB6507374.1"/>
    <property type="molecule type" value="Genomic_DNA"/>
</dbReference>
<proteinExistence type="predicted"/>
<dbReference type="RefSeq" id="WP_184653830.1">
    <property type="nucleotide sequence ID" value="NZ_JACHBU010000001.1"/>
</dbReference>
<evidence type="ECO:0000313" key="2">
    <source>
        <dbReference type="Proteomes" id="UP000585437"/>
    </source>
</evidence>
<evidence type="ECO:0000313" key="1">
    <source>
        <dbReference type="EMBL" id="MBB6507374.1"/>
    </source>
</evidence>
<dbReference type="AlphaFoldDB" id="A0A7X0JH04"/>
<protein>
    <submittedName>
        <fullName evidence="1">Uncharacterized protein</fullName>
    </submittedName>
</protein>
<accession>A0A7X0JH04</accession>
<comment type="caution">
    <text evidence="1">The sequence shown here is derived from an EMBL/GenBank/DDBJ whole genome shotgun (WGS) entry which is preliminary data.</text>
</comment>
<sequence>MRLSVLIRGNNYIEKDRFGLPMDARNNIDSIVENIVAPVREKNPDAKIYLATYASPALAELQEKLSPCELIKLDARGSSQIETYKEGLKHVFGNDEYDALVVTRFDLQFKKTISDWNLDIARDSIYFPFKEYKSYWRDHWRVGDAVHVIGKGAMAHFYNAMIINQLSGRAHLHLMYYFLRTMHAHLRFIEDGYFDSNTLFANPECDNPLYKIFNRQRLTTPSPSMGMQLGEIQAE</sequence>